<name>A0A0G9HB29_9GAMM</name>
<protein>
    <submittedName>
        <fullName evidence="1">Type VI secretion protein</fullName>
    </submittedName>
</protein>
<dbReference type="PATRIC" id="fig|1440763.5.peg.2028"/>
<dbReference type="AlphaFoldDB" id="A0A0G9HB29"/>
<gene>
    <name evidence="1" type="ORF">BJI69_17885</name>
</gene>
<proteinExistence type="predicted"/>
<organism evidence="1 2">
    <name type="scientific">Luteibacter rhizovicinus DSM 16549</name>
    <dbReference type="NCBI Taxonomy" id="1440763"/>
    <lineage>
        <taxon>Bacteria</taxon>
        <taxon>Pseudomonadati</taxon>
        <taxon>Pseudomonadota</taxon>
        <taxon>Gammaproteobacteria</taxon>
        <taxon>Lysobacterales</taxon>
        <taxon>Rhodanobacteraceae</taxon>
        <taxon>Luteibacter</taxon>
    </lineage>
</organism>
<dbReference type="KEGG" id="lrz:BJI69_17885"/>
<accession>A0A0G9HB29</accession>
<dbReference type="EMBL" id="CP017480">
    <property type="protein sequence ID" value="APG05587.1"/>
    <property type="molecule type" value="Genomic_DNA"/>
</dbReference>
<evidence type="ECO:0000313" key="2">
    <source>
        <dbReference type="Proteomes" id="UP000182987"/>
    </source>
</evidence>
<sequence length="346" mass="38345">MDGSFRHAPDSVALLEALRADPSSFDWFGALRRIECVYKEHPRLGYSVRPADDPVRLAHTPSLAFATRSIDRVETAEDLPPRIHSLMLGLWGPNGALPLHLTEYALERERLARDRTFTAFADVFHHRMLSLFYRAWADAQPTVQMDRPEEDAFAHFLGALVGIDSPSLAGRDALPDRFRRYMAGRIVAQARNAEGLVALLAAFFAVQVQLEEFAVAWLPLPDEGRLRVGTAMAGLGTTAVLGAAVRSAQHRFRIRLGPMAFADYRRFLPGGEALGELLAAVRFYVGDALDWDVQLVLRRDEVPLTHLGRGARMGLSAWMGRFAGPGDADNLVLQPLSVSHRSRMPS</sequence>
<dbReference type="InterPro" id="IPR010732">
    <property type="entry name" value="T6SS_TssG-like"/>
</dbReference>
<evidence type="ECO:0000313" key="1">
    <source>
        <dbReference type="EMBL" id="APG05587.1"/>
    </source>
</evidence>
<keyword evidence="2" id="KW-1185">Reference proteome</keyword>
<dbReference type="PANTHER" id="PTHR35564:SF4">
    <property type="entry name" value="CYTOPLASMIC PROTEIN"/>
    <property type="match status" value="1"/>
</dbReference>
<dbReference type="NCBIfam" id="TIGR03347">
    <property type="entry name" value="VI_chp_1"/>
    <property type="match status" value="1"/>
</dbReference>
<dbReference type="STRING" id="1440763.BJI69_17885"/>
<dbReference type="RefSeq" id="WP_046967719.1">
    <property type="nucleotide sequence ID" value="NZ_CP017480.1"/>
</dbReference>
<dbReference type="PANTHER" id="PTHR35564">
    <property type="match status" value="1"/>
</dbReference>
<dbReference type="Proteomes" id="UP000182987">
    <property type="component" value="Chromosome"/>
</dbReference>
<dbReference type="Pfam" id="PF06996">
    <property type="entry name" value="T6SS_TssG"/>
    <property type="match status" value="1"/>
</dbReference>
<dbReference type="OrthoDB" id="1523296at2"/>
<reference evidence="2" key="1">
    <citation type="submission" date="2016-09" db="EMBL/GenBank/DDBJ databases">
        <authorList>
            <person name="Lysoe E."/>
        </authorList>
    </citation>
    <scope>NUCLEOTIDE SEQUENCE [LARGE SCALE GENOMIC DNA]</scope>
    <source>
        <strain evidence="2">LJ96T</strain>
    </source>
</reference>